<keyword evidence="8" id="KW-1185">Reference proteome</keyword>
<dbReference type="Proteomes" id="UP001168380">
    <property type="component" value="Unassembled WGS sequence"/>
</dbReference>
<dbReference type="PANTHER" id="PTHR30086:SF20">
    <property type="entry name" value="ARGININE EXPORTER PROTEIN ARGO-RELATED"/>
    <property type="match status" value="1"/>
</dbReference>
<feature type="transmembrane region" description="Helical" evidence="6">
    <location>
        <begin position="6"/>
        <end position="26"/>
    </location>
</feature>
<protein>
    <submittedName>
        <fullName evidence="7">LysE family translocator</fullName>
    </submittedName>
</protein>
<keyword evidence="2" id="KW-1003">Cell membrane</keyword>
<evidence type="ECO:0000313" key="8">
    <source>
        <dbReference type="Proteomes" id="UP001168380"/>
    </source>
</evidence>
<name>A0ABT8THX6_9GAMM</name>
<feature type="transmembrane region" description="Helical" evidence="6">
    <location>
        <begin position="176"/>
        <end position="195"/>
    </location>
</feature>
<keyword evidence="3 6" id="KW-0812">Transmembrane</keyword>
<dbReference type="InterPro" id="IPR001123">
    <property type="entry name" value="LeuE-type"/>
</dbReference>
<dbReference type="EMBL" id="JAULRT010000062">
    <property type="protein sequence ID" value="MDO3383702.1"/>
    <property type="molecule type" value="Genomic_DNA"/>
</dbReference>
<feature type="transmembrane region" description="Helical" evidence="6">
    <location>
        <begin position="143"/>
        <end position="164"/>
    </location>
</feature>
<evidence type="ECO:0000256" key="6">
    <source>
        <dbReference type="SAM" id="Phobius"/>
    </source>
</evidence>
<feature type="transmembrane region" description="Helical" evidence="6">
    <location>
        <begin position="72"/>
        <end position="90"/>
    </location>
</feature>
<evidence type="ECO:0000256" key="2">
    <source>
        <dbReference type="ARBA" id="ARBA00022475"/>
    </source>
</evidence>
<dbReference type="RefSeq" id="WP_302714634.1">
    <property type="nucleotide sequence ID" value="NZ_JAULRT010000062.1"/>
</dbReference>
<comment type="subcellular location">
    <subcellularLocation>
        <location evidence="1">Cell membrane</location>
        <topology evidence="1">Multi-pass membrane protein</topology>
    </subcellularLocation>
</comment>
<gene>
    <name evidence="7" type="ORF">QWI16_16085</name>
</gene>
<dbReference type="PANTHER" id="PTHR30086">
    <property type="entry name" value="ARGININE EXPORTER PROTEIN ARGO"/>
    <property type="match status" value="1"/>
</dbReference>
<proteinExistence type="predicted"/>
<reference evidence="7" key="1">
    <citation type="submission" date="2023-07" db="EMBL/GenBank/DDBJ databases">
        <title>Gilvimarinus algae sp. nov., isolated from the surface of Kelp.</title>
        <authorList>
            <person name="Sun Y.Y."/>
            <person name="Gong Y."/>
            <person name="Du Z.J."/>
        </authorList>
    </citation>
    <scope>NUCLEOTIDE SEQUENCE</scope>
    <source>
        <strain evidence="7">SDUM040014</strain>
    </source>
</reference>
<evidence type="ECO:0000256" key="1">
    <source>
        <dbReference type="ARBA" id="ARBA00004651"/>
    </source>
</evidence>
<organism evidence="7 8">
    <name type="scientific">Gilvimarinus algae</name>
    <dbReference type="NCBI Taxonomy" id="3058037"/>
    <lineage>
        <taxon>Bacteria</taxon>
        <taxon>Pseudomonadati</taxon>
        <taxon>Pseudomonadota</taxon>
        <taxon>Gammaproteobacteria</taxon>
        <taxon>Cellvibrionales</taxon>
        <taxon>Cellvibrionaceae</taxon>
        <taxon>Gilvimarinus</taxon>
    </lineage>
</organism>
<keyword evidence="4 6" id="KW-1133">Transmembrane helix</keyword>
<evidence type="ECO:0000256" key="5">
    <source>
        <dbReference type="ARBA" id="ARBA00023136"/>
    </source>
</evidence>
<accession>A0ABT8THX6</accession>
<evidence type="ECO:0000256" key="3">
    <source>
        <dbReference type="ARBA" id="ARBA00022692"/>
    </source>
</evidence>
<sequence>MLETLIAQMGIIAVMVGTPGPNNFLLMSSGVHFGVKRTLPLVAGIIVGCLSMISLLAGGLSPVLEQHPQALLILRFLCAGFLLYLVVRLLRANQALRGGQARLSPLGFWRGLAFQWVNPKAWMMCLTLLAMQTPEHSSPVSTLALLVAFVFLSAPILTSWSAAGQSLKGWLNRGKHLLWFNRLTAAALAATVFMLV</sequence>
<evidence type="ECO:0000256" key="4">
    <source>
        <dbReference type="ARBA" id="ARBA00022989"/>
    </source>
</evidence>
<evidence type="ECO:0000313" key="7">
    <source>
        <dbReference type="EMBL" id="MDO3383702.1"/>
    </source>
</evidence>
<keyword evidence="5 6" id="KW-0472">Membrane</keyword>
<dbReference type="Pfam" id="PF01810">
    <property type="entry name" value="LysE"/>
    <property type="match status" value="1"/>
</dbReference>
<comment type="caution">
    <text evidence="7">The sequence shown here is derived from an EMBL/GenBank/DDBJ whole genome shotgun (WGS) entry which is preliminary data.</text>
</comment>
<feature type="transmembrane region" description="Helical" evidence="6">
    <location>
        <begin position="38"/>
        <end position="60"/>
    </location>
</feature>